<keyword evidence="1" id="KW-0378">Hydrolase</keyword>
<evidence type="ECO:0000313" key="4">
    <source>
        <dbReference type="EMBL" id="WXB12543.1"/>
    </source>
</evidence>
<feature type="transmembrane region" description="Helical" evidence="2">
    <location>
        <begin position="57"/>
        <end position="78"/>
    </location>
</feature>
<dbReference type="PROSITE" id="PS00383">
    <property type="entry name" value="TYR_PHOSPHATASE_1"/>
    <property type="match status" value="1"/>
</dbReference>
<dbReference type="Gene3D" id="3.90.190.10">
    <property type="entry name" value="Protein tyrosine phosphatase superfamily"/>
    <property type="match status" value="1"/>
</dbReference>
<dbReference type="SMART" id="SM00195">
    <property type="entry name" value="DSPc"/>
    <property type="match status" value="1"/>
</dbReference>
<reference evidence="4 5" key="1">
    <citation type="submission" date="2021-12" db="EMBL/GenBank/DDBJ databases">
        <title>Discovery of the Pendulisporaceae a myxobacterial family with distinct sporulation behavior and unique specialized metabolism.</title>
        <authorList>
            <person name="Garcia R."/>
            <person name="Popoff A."/>
            <person name="Bader C.D."/>
            <person name="Loehr J."/>
            <person name="Walesch S."/>
            <person name="Walt C."/>
            <person name="Boldt J."/>
            <person name="Bunk B."/>
            <person name="Haeckl F.J.F.P.J."/>
            <person name="Gunesch A.P."/>
            <person name="Birkelbach J."/>
            <person name="Nuebel U."/>
            <person name="Pietschmann T."/>
            <person name="Bach T."/>
            <person name="Mueller R."/>
        </authorList>
    </citation>
    <scope>NUCLEOTIDE SEQUENCE [LARGE SCALE GENOMIC DNA]</scope>
    <source>
        <strain evidence="4 5">MSr11954</strain>
    </source>
</reference>
<keyword evidence="2" id="KW-0472">Membrane</keyword>
<dbReference type="PANTHER" id="PTHR47216:SF4">
    <property type="entry name" value="OS01G0859400 PROTEIN"/>
    <property type="match status" value="1"/>
</dbReference>
<protein>
    <recommendedName>
        <fullName evidence="3">Tyrosine specific protein phosphatases domain-containing protein</fullName>
    </recommendedName>
</protein>
<dbReference type="RefSeq" id="WP_394822165.1">
    <property type="nucleotide sequence ID" value="NZ_CP089984.1"/>
</dbReference>
<dbReference type="EMBL" id="CP089984">
    <property type="protein sequence ID" value="WXB12543.1"/>
    <property type="molecule type" value="Genomic_DNA"/>
</dbReference>
<organism evidence="4 5">
    <name type="scientific">Pendulispora albinea</name>
    <dbReference type="NCBI Taxonomy" id="2741071"/>
    <lineage>
        <taxon>Bacteria</taxon>
        <taxon>Pseudomonadati</taxon>
        <taxon>Myxococcota</taxon>
        <taxon>Myxococcia</taxon>
        <taxon>Myxococcales</taxon>
        <taxon>Sorangiineae</taxon>
        <taxon>Pendulisporaceae</taxon>
        <taxon>Pendulispora</taxon>
    </lineage>
</organism>
<gene>
    <name evidence="4" type="ORF">LZC94_32435</name>
</gene>
<evidence type="ECO:0000313" key="5">
    <source>
        <dbReference type="Proteomes" id="UP001370348"/>
    </source>
</evidence>
<dbReference type="Proteomes" id="UP001370348">
    <property type="component" value="Chromosome"/>
</dbReference>
<keyword evidence="2" id="KW-1133">Transmembrane helix</keyword>
<keyword evidence="5" id="KW-1185">Reference proteome</keyword>
<dbReference type="InterPro" id="IPR000387">
    <property type="entry name" value="Tyr_Pase_dom"/>
</dbReference>
<dbReference type="InterPro" id="IPR057023">
    <property type="entry name" value="PTP-SAK"/>
</dbReference>
<dbReference type="InterPro" id="IPR016130">
    <property type="entry name" value="Tyr_Pase_AS"/>
</dbReference>
<dbReference type="Pfam" id="PF22784">
    <property type="entry name" value="PTP-SAK"/>
    <property type="match status" value="1"/>
</dbReference>
<dbReference type="InterPro" id="IPR020422">
    <property type="entry name" value="TYR_PHOSPHATASE_DUAL_dom"/>
</dbReference>
<dbReference type="PROSITE" id="PS50056">
    <property type="entry name" value="TYR_PHOSPHATASE_2"/>
    <property type="match status" value="1"/>
</dbReference>
<evidence type="ECO:0000256" key="1">
    <source>
        <dbReference type="ARBA" id="ARBA00022801"/>
    </source>
</evidence>
<sequence length="234" mass="25287">MTYPTILFAIGVACAAVAAAFGGAFWLLLWPAVSFWTVVLLGYAGRRPGLVGKRVDGTIALHSFLFFLPFLLFSQTSWSVFRLLVREDAANEVVPGLWIGRWPGEADLPAAVGLVVDVTAELPVRRRVVHAGRAYVCLPALDASVPDEALFRTMIDRLAGDPRGLFVHCAFGHGRSAMVVAALLIRRGLARDAMEAEKMLKAKRPLVSMSARQRDYVRLVATRAAVATGDTGPG</sequence>
<dbReference type="InterPro" id="IPR029021">
    <property type="entry name" value="Prot-tyrosine_phosphatase-like"/>
</dbReference>
<feature type="domain" description="Tyrosine specific protein phosphatases" evidence="3">
    <location>
        <begin position="149"/>
        <end position="215"/>
    </location>
</feature>
<evidence type="ECO:0000256" key="2">
    <source>
        <dbReference type="SAM" id="Phobius"/>
    </source>
</evidence>
<evidence type="ECO:0000259" key="3">
    <source>
        <dbReference type="PROSITE" id="PS50056"/>
    </source>
</evidence>
<dbReference type="PANTHER" id="PTHR47216">
    <property type="match status" value="1"/>
</dbReference>
<keyword evidence="2" id="KW-0812">Transmembrane</keyword>
<accession>A0ABZ2LNQ5</accession>
<dbReference type="SUPFAM" id="SSF52799">
    <property type="entry name" value="(Phosphotyrosine protein) phosphatases II"/>
    <property type="match status" value="1"/>
</dbReference>
<proteinExistence type="predicted"/>
<name>A0ABZ2LNQ5_9BACT</name>